<dbReference type="Proteomes" id="UP001152795">
    <property type="component" value="Unassembled WGS sequence"/>
</dbReference>
<accession>A0A7D9HY97</accession>
<comment type="caution">
    <text evidence="2">The sequence shown here is derived from an EMBL/GenBank/DDBJ whole genome shotgun (WGS) entry which is preliminary data.</text>
</comment>
<proteinExistence type="predicted"/>
<reference evidence="2" key="1">
    <citation type="submission" date="2020-04" db="EMBL/GenBank/DDBJ databases">
        <authorList>
            <person name="Alioto T."/>
            <person name="Alioto T."/>
            <person name="Gomez Garrido J."/>
        </authorList>
    </citation>
    <scope>NUCLEOTIDE SEQUENCE</scope>
    <source>
        <strain evidence="2">A484AB</strain>
    </source>
</reference>
<organism evidence="2 3">
    <name type="scientific">Paramuricea clavata</name>
    <name type="common">Red gorgonian</name>
    <name type="synonym">Violescent sea-whip</name>
    <dbReference type="NCBI Taxonomy" id="317549"/>
    <lineage>
        <taxon>Eukaryota</taxon>
        <taxon>Metazoa</taxon>
        <taxon>Cnidaria</taxon>
        <taxon>Anthozoa</taxon>
        <taxon>Octocorallia</taxon>
        <taxon>Malacalcyonacea</taxon>
        <taxon>Plexauridae</taxon>
        <taxon>Paramuricea</taxon>
    </lineage>
</organism>
<evidence type="ECO:0000313" key="3">
    <source>
        <dbReference type="Proteomes" id="UP001152795"/>
    </source>
</evidence>
<evidence type="ECO:0000313" key="2">
    <source>
        <dbReference type="EMBL" id="CAB3993748.1"/>
    </source>
</evidence>
<feature type="region of interest" description="Disordered" evidence="1">
    <location>
        <begin position="207"/>
        <end position="227"/>
    </location>
</feature>
<feature type="compositionally biased region" description="Basic and acidic residues" evidence="1">
    <location>
        <begin position="207"/>
        <end position="225"/>
    </location>
</feature>
<keyword evidence="3" id="KW-1185">Reference proteome</keyword>
<evidence type="ECO:0000256" key="1">
    <source>
        <dbReference type="SAM" id="MobiDB-lite"/>
    </source>
</evidence>
<feature type="region of interest" description="Disordered" evidence="1">
    <location>
        <begin position="1"/>
        <end position="23"/>
    </location>
</feature>
<name>A0A7D9HY97_PARCT</name>
<gene>
    <name evidence="2" type="ORF">PACLA_8A000285</name>
</gene>
<dbReference type="AlphaFoldDB" id="A0A7D9HY97"/>
<sequence length="306" mass="34401">MSRHNDLHKPARRQNSLPDELPVRKVTIQQKTVQPLNTSVAATNNSDSFRRYPNVVSHDPSGRGHRGRHWAKPSRGVVANIVKDIDRGVVPNNASEYDERKMSDDSVPNDIAFKTEERISETSPRSLEADIGASISNAEHTNKRNASGYMKMTVDTTKAAGQTKAISPVVPPKPKRKKPANKVENSVTKTGLWENALQELKEKISERKVEKKPRAGLKNEDRTSGKMEIAVTTASDISKDELRTKQAENADLVVDNLSKVNRKLSEDIEYYEDTLRDWKGRDKGIQDDSEKIIGERDKKIQDLDNK</sequence>
<dbReference type="EMBL" id="CACRXK020002323">
    <property type="protein sequence ID" value="CAB3993748.1"/>
    <property type="molecule type" value="Genomic_DNA"/>
</dbReference>
<protein>
    <submittedName>
        <fullName evidence="2">Uncharacterized protein</fullName>
    </submittedName>
</protein>